<evidence type="ECO:0000313" key="4">
    <source>
        <dbReference type="Proteomes" id="UP000001106"/>
    </source>
</evidence>
<reference evidence="3" key="1">
    <citation type="submission" date="2007-06" db="EMBL/GenBank/DDBJ databases">
        <title>Complete sequence of Methanococcus aeolicus Nankai-3.</title>
        <authorList>
            <consortium name="US DOE Joint Genome Institute"/>
            <person name="Copeland A."/>
            <person name="Lucas S."/>
            <person name="Lapidus A."/>
            <person name="Barry K."/>
            <person name="Glavina del Rio T."/>
            <person name="Dalin E."/>
            <person name="Tice H."/>
            <person name="Pitluck S."/>
            <person name="Chain P."/>
            <person name="Malfatti S."/>
            <person name="Shin M."/>
            <person name="Vergez L."/>
            <person name="Schmutz J."/>
            <person name="Larimer F."/>
            <person name="Land M."/>
            <person name="Hauser L."/>
            <person name="Kyrpides N."/>
            <person name="Lykidis A."/>
            <person name="Sieprawska-Lupa M."/>
            <person name="Whitman W.B."/>
            <person name="Richardson P."/>
        </authorList>
    </citation>
    <scope>NUCLEOTIDE SEQUENCE [LARGE SCALE GENOMIC DNA]</scope>
    <source>
        <strain evidence="3">Nankai-3</strain>
    </source>
</reference>
<dbReference type="GeneID" id="5327696"/>
<organism evidence="3 4">
    <name type="scientific">Methanococcus aeolicus (strain ATCC BAA-1280 / DSM 17508 / OCM 812 / Nankai-3)</name>
    <dbReference type="NCBI Taxonomy" id="419665"/>
    <lineage>
        <taxon>Archaea</taxon>
        <taxon>Methanobacteriati</taxon>
        <taxon>Methanobacteriota</taxon>
        <taxon>Methanomada group</taxon>
        <taxon>Methanococci</taxon>
        <taxon>Methanococcales</taxon>
        <taxon>Methanococcaceae</taxon>
        <taxon>Methanococcus</taxon>
    </lineage>
</organism>
<keyword evidence="4" id="KW-1185">Reference proteome</keyword>
<dbReference type="EMBL" id="CP000743">
    <property type="protein sequence ID" value="ABR56233.1"/>
    <property type="molecule type" value="Genomic_DNA"/>
</dbReference>
<evidence type="ECO:0000259" key="1">
    <source>
        <dbReference type="Pfam" id="PF05123"/>
    </source>
</evidence>
<evidence type="ECO:0000313" key="3">
    <source>
        <dbReference type="EMBL" id="ABR56233.1"/>
    </source>
</evidence>
<dbReference type="Pfam" id="PF05123">
    <property type="entry name" value="S_layer_N"/>
    <property type="match status" value="1"/>
</dbReference>
<dbReference type="STRING" id="419665.Maeo_0649"/>
<feature type="domain" description="S-layer protein central" evidence="1">
    <location>
        <begin position="136"/>
        <end position="470"/>
    </location>
</feature>
<name>A6UUR1_META3</name>
<dbReference type="AlphaFoldDB" id="A6UUR1"/>
<dbReference type="RefSeq" id="WP_011973365.1">
    <property type="nucleotide sequence ID" value="NC_009635.1"/>
</dbReference>
<dbReference type="KEGG" id="mae:Maeo_0649"/>
<dbReference type="eggNOG" id="arCOG03418">
    <property type="taxonomic scope" value="Archaea"/>
</dbReference>
<dbReference type="InterPro" id="IPR022650">
    <property type="entry name" value="S_layer_central"/>
</dbReference>
<evidence type="ECO:0000259" key="2">
    <source>
        <dbReference type="Pfam" id="PF05124"/>
    </source>
</evidence>
<dbReference type="OrthoDB" id="92388at2157"/>
<dbReference type="InterPro" id="IPR022651">
    <property type="entry name" value="S_layer_C"/>
</dbReference>
<dbReference type="Pfam" id="PF05124">
    <property type="entry name" value="S_layer_C"/>
    <property type="match status" value="1"/>
</dbReference>
<dbReference type="HOGENOM" id="CLU_016296_0_0_2"/>
<sequence length="561" mass="58465">MSMSLKKIGAMAVGGAMVASALASGAMAAATTSGDVSGFMANAVKDGQPNVDIVVGSNAATSDVVSATNIGAKIGSMCYKTGAVTDGSAELNVHVSSETDLTSNLNAYANGNQFAIFTTSKRSYTTSLGTTTIVGNSNVVADAAGAGLIENLPRLSTLTRSKDIDPSDVSDDDSADATEFLLASVLKNGADDYDINKGNLVYGTVAFKDGKDAMANDQDLYLGMEIPFLGDATTIVDTDDATIYLGKKAYDGNIKEGESYDLGNGYTVKVKSVLIPLGGGNPQVDVAILKDGKEVASKDDQAPFELRSGDIGVNVYDAFKDVGGNYGYASLIISKDVKGYDLGDEYIKDWKLYAVTDNAGNLDLSDNDLKEDKTQLNAGNSKEKSLTDGTNKVIGLALKYDGDKIETLKDGKSADFVNNYASLKFTDDDSSPSLFAKYEMDVSKDATLSVGQKASVLNADIKLNDLKATAQQMVPVTAPIAKLDSEVTLDTADKNLIVVGGPVVNKLAEALQTAGKITIDNTSPATLAVVDNAANGNDVLVVAGGDRAATREAALELIKNY</sequence>
<proteinExistence type="predicted"/>
<dbReference type="InterPro" id="IPR006454">
    <property type="entry name" value="S_layer_MJ"/>
</dbReference>
<accession>A6UUR1</accession>
<feature type="domain" description="S-layer protein outer" evidence="2">
    <location>
        <begin position="35"/>
        <end position="560"/>
    </location>
</feature>
<dbReference type="NCBIfam" id="TIGR01564">
    <property type="entry name" value="S_layer_MJ"/>
    <property type="match status" value="1"/>
</dbReference>
<protein>
    <submittedName>
        <fullName evidence="3">S-layer protein</fullName>
    </submittedName>
</protein>
<dbReference type="Proteomes" id="UP000001106">
    <property type="component" value="Chromosome"/>
</dbReference>
<gene>
    <name evidence="3" type="ordered locus">Maeo_0649</name>
</gene>